<accession>A0A833H392</accession>
<dbReference type="GO" id="GO:0016787">
    <property type="term" value="F:hydrolase activity"/>
    <property type="evidence" value="ECO:0007669"/>
    <property type="project" value="UniProtKB-KW"/>
</dbReference>
<dbReference type="PANTHER" id="PTHR42663:SF4">
    <property type="entry name" value="SLL1036 PROTEIN"/>
    <property type="match status" value="1"/>
</dbReference>
<dbReference type="InterPro" id="IPR036866">
    <property type="entry name" value="RibonucZ/Hydroxyglut_hydro"/>
</dbReference>
<dbReference type="PANTHER" id="PTHR42663">
    <property type="entry name" value="HYDROLASE C777.06C-RELATED-RELATED"/>
    <property type="match status" value="1"/>
</dbReference>
<proteinExistence type="predicted"/>
<dbReference type="Gene3D" id="3.60.15.10">
    <property type="entry name" value="Ribonuclease Z/Hydroxyacylglutathione hydrolase-like"/>
    <property type="match status" value="1"/>
</dbReference>
<evidence type="ECO:0000259" key="1">
    <source>
        <dbReference type="SMART" id="SM00849"/>
    </source>
</evidence>
<dbReference type="AlphaFoldDB" id="A0A833H392"/>
<sequence length="314" mass="35946">MQVKLWGVRGSVPSPLDPRDYRSRINSVIEKTRDLLKKNPSLSADEIREKLPAHIRDLIGGETTCVELREGSEQLIFDMGTGARRLGYDMMARGVTGDIHILMTHTHWDHIQGWPFFIPAYIPGNQIHFHSSIKDCEQRFRTQQIFDFFPLALDQMMSKRDFHSYEPGDSFKIGSLKIKTESLIHPGNSTAYRVEKGKKSFIFATDTEFFGPDLEEIVKRKAPFFKGADCLIMDAQYSVKESEQKIGWGHTSMIVAVDCAVAWKVKRLVLTHHEPAHDDLTTMRMLEEAQAYLDERYSGKLELILAREGDTIEI</sequence>
<dbReference type="EMBL" id="WBUI01000004">
    <property type="protein sequence ID" value="KAB2933920.1"/>
    <property type="molecule type" value="Genomic_DNA"/>
</dbReference>
<reference evidence="2 3" key="1">
    <citation type="submission" date="2019-10" db="EMBL/GenBank/DDBJ databases">
        <title>Extracellular Electron Transfer in a Candidatus Methanoperedens spp. Enrichment Culture.</title>
        <authorList>
            <person name="Berger S."/>
            <person name="Rangel Shaw D."/>
            <person name="Berben T."/>
            <person name="In 'T Zandt M."/>
            <person name="Frank J."/>
            <person name="Reimann J."/>
            <person name="Jetten M.S.M."/>
            <person name="Welte C.U."/>
        </authorList>
    </citation>
    <scope>NUCLEOTIDE SEQUENCE [LARGE SCALE GENOMIC DNA]</scope>
    <source>
        <strain evidence="2">SB12</strain>
    </source>
</reference>
<comment type="caution">
    <text evidence="2">The sequence shown here is derived from an EMBL/GenBank/DDBJ whole genome shotgun (WGS) entry which is preliminary data.</text>
</comment>
<keyword evidence="2" id="KW-0378">Hydrolase</keyword>
<dbReference type="SMART" id="SM00849">
    <property type="entry name" value="Lactamase_B"/>
    <property type="match status" value="1"/>
</dbReference>
<dbReference type="InterPro" id="IPR001279">
    <property type="entry name" value="Metallo-B-lactamas"/>
</dbReference>
<evidence type="ECO:0000313" key="2">
    <source>
        <dbReference type="EMBL" id="KAB2933920.1"/>
    </source>
</evidence>
<protein>
    <submittedName>
        <fullName evidence="2">MBL fold metallo-hydrolase</fullName>
    </submittedName>
</protein>
<dbReference type="SUPFAM" id="SSF56281">
    <property type="entry name" value="Metallo-hydrolase/oxidoreductase"/>
    <property type="match status" value="1"/>
</dbReference>
<evidence type="ECO:0000313" key="3">
    <source>
        <dbReference type="Proteomes" id="UP000460298"/>
    </source>
</evidence>
<organism evidence="2 3">
    <name type="scientific">Leptonema illini</name>
    <dbReference type="NCBI Taxonomy" id="183"/>
    <lineage>
        <taxon>Bacteria</taxon>
        <taxon>Pseudomonadati</taxon>
        <taxon>Spirochaetota</taxon>
        <taxon>Spirochaetia</taxon>
        <taxon>Leptospirales</taxon>
        <taxon>Leptospiraceae</taxon>
        <taxon>Leptonema</taxon>
    </lineage>
</organism>
<dbReference type="Pfam" id="PF12706">
    <property type="entry name" value="Lactamase_B_2"/>
    <property type="match status" value="1"/>
</dbReference>
<gene>
    <name evidence="2" type="ORF">F9K24_05490</name>
</gene>
<dbReference type="Proteomes" id="UP000460298">
    <property type="component" value="Unassembled WGS sequence"/>
</dbReference>
<name>A0A833H392_9LEPT</name>
<dbReference type="CDD" id="cd07715">
    <property type="entry name" value="TaR3-like_MBL-fold"/>
    <property type="match status" value="1"/>
</dbReference>
<feature type="domain" description="Metallo-beta-lactamase" evidence="1">
    <location>
        <begin position="62"/>
        <end position="250"/>
    </location>
</feature>